<keyword evidence="3" id="KW-0963">Cytoplasm</keyword>
<dbReference type="HAMAP" id="MF_01151">
    <property type="entry name" value="GrpE"/>
    <property type="match status" value="1"/>
</dbReference>
<dbReference type="PANTHER" id="PTHR21237:SF23">
    <property type="entry name" value="GRPE PROTEIN HOMOLOG, MITOCHONDRIAL"/>
    <property type="match status" value="1"/>
</dbReference>
<comment type="subunit">
    <text evidence="3">Homodimer.</text>
</comment>
<reference evidence="7" key="2">
    <citation type="submission" date="2022-06" db="EMBL/GenBank/DDBJ databases">
        <title>Thermospira aquatica gen. nov., sp. nov.</title>
        <authorList>
            <person name="Ben Ali Gam Z."/>
            <person name="Labat M."/>
        </authorList>
    </citation>
    <scope>NUCLEOTIDE SEQUENCE</scope>
    <source>
        <strain evidence="7">F1F22</strain>
    </source>
</reference>
<evidence type="ECO:0000256" key="3">
    <source>
        <dbReference type="HAMAP-Rule" id="MF_01151"/>
    </source>
</evidence>
<protein>
    <recommendedName>
        <fullName evidence="3 4">Protein GrpE</fullName>
    </recommendedName>
    <alternativeName>
        <fullName evidence="3">HSP-70 cofactor</fullName>
    </alternativeName>
</protein>
<dbReference type="PANTHER" id="PTHR21237">
    <property type="entry name" value="GRPE PROTEIN"/>
    <property type="match status" value="1"/>
</dbReference>
<comment type="subcellular location">
    <subcellularLocation>
        <location evidence="3">Cytoplasm</location>
    </subcellularLocation>
</comment>
<evidence type="ECO:0000313" key="7">
    <source>
        <dbReference type="EMBL" id="URA09541.1"/>
    </source>
</evidence>
<dbReference type="InterPro" id="IPR013805">
    <property type="entry name" value="GrpE_CC"/>
</dbReference>
<comment type="function">
    <text evidence="3 4">Participates actively in the response to hyperosmotic and heat shock by preventing the aggregation of stress-denatured proteins, in association with DnaK and GrpE. It is the nucleotide exchange factor for DnaK and may function as a thermosensor. Unfolded proteins bind initially to DnaJ; upon interaction with the DnaJ-bound protein, DnaK hydrolyzes its bound ATP, resulting in the formation of a stable complex. GrpE releases ADP from DnaK; ATP binding to DnaK triggers the release of the substrate protein, thus completing the reaction cycle. Several rounds of ATP-dependent interactions between DnaJ, DnaK and GrpE are required for fully efficient folding.</text>
</comment>
<evidence type="ECO:0000256" key="4">
    <source>
        <dbReference type="RuleBase" id="RU000639"/>
    </source>
</evidence>
<dbReference type="Gene3D" id="3.90.20.20">
    <property type="match status" value="1"/>
</dbReference>
<dbReference type="PROSITE" id="PS01071">
    <property type="entry name" value="GRPE"/>
    <property type="match status" value="1"/>
</dbReference>
<dbReference type="GO" id="GO:0005737">
    <property type="term" value="C:cytoplasm"/>
    <property type="evidence" value="ECO:0007669"/>
    <property type="project" value="UniProtKB-SubCell"/>
</dbReference>
<gene>
    <name evidence="3 7" type="primary">grpE</name>
    <name evidence="7" type="ORF">KDW03_08585</name>
</gene>
<keyword evidence="8" id="KW-1185">Reference proteome</keyword>
<dbReference type="Gene3D" id="2.30.22.10">
    <property type="entry name" value="Head domain of nucleotide exchange factor GrpE"/>
    <property type="match status" value="1"/>
</dbReference>
<accession>A0AAX3BBU3</accession>
<reference evidence="7" key="1">
    <citation type="submission" date="2021-04" db="EMBL/GenBank/DDBJ databases">
        <authorList>
            <person name="Postec A."/>
        </authorList>
    </citation>
    <scope>NUCLEOTIDE SEQUENCE</scope>
    <source>
        <strain evidence="7">F1F22</strain>
    </source>
</reference>
<dbReference type="EMBL" id="CP073355">
    <property type="protein sequence ID" value="URA09541.1"/>
    <property type="molecule type" value="Genomic_DNA"/>
</dbReference>
<dbReference type="SUPFAM" id="SSF51064">
    <property type="entry name" value="Head domain of nucleotide exchange factor GrpE"/>
    <property type="match status" value="1"/>
</dbReference>
<dbReference type="SUPFAM" id="SSF58014">
    <property type="entry name" value="Coiled-coil domain of nucleotide exchange factor GrpE"/>
    <property type="match status" value="1"/>
</dbReference>
<name>A0AAX3BBU3_9SPIR</name>
<dbReference type="Proteomes" id="UP001056539">
    <property type="component" value="Chromosome"/>
</dbReference>
<dbReference type="InterPro" id="IPR009012">
    <property type="entry name" value="GrpE_head"/>
</dbReference>
<proteinExistence type="inferred from homology"/>
<feature type="region of interest" description="Disordered" evidence="6">
    <location>
        <begin position="1"/>
        <end position="46"/>
    </location>
</feature>
<feature type="compositionally biased region" description="Basic residues" evidence="6">
    <location>
        <begin position="31"/>
        <end position="41"/>
    </location>
</feature>
<feature type="compositionally biased region" description="Low complexity" evidence="6">
    <location>
        <begin position="206"/>
        <end position="219"/>
    </location>
</feature>
<dbReference type="CDD" id="cd00446">
    <property type="entry name" value="GrpE"/>
    <property type="match status" value="1"/>
</dbReference>
<evidence type="ECO:0000256" key="6">
    <source>
        <dbReference type="SAM" id="MobiDB-lite"/>
    </source>
</evidence>
<sequence length="219" mass="25254">MAEDRKIEDEQNPVPQPEELPSSPEDGEKNGKKHEGKAKHKQEKEVELLRQEVEKLKQEKANLEDAYKRKVAEFDNYKKRVLKEMEDMRLQANKKLLQHILPVYDSLSRAVLTLENTSVESLRQGINIIFAEFSKVMNDAGVKPIECVGQEFDYSRHEALMMEEREDVPYVMTVIQELEKGYMLGEEVLRPSKVKVAKKVTKQDASESSETSSQTTEKN</sequence>
<dbReference type="GO" id="GO:0042803">
    <property type="term" value="F:protein homodimerization activity"/>
    <property type="evidence" value="ECO:0007669"/>
    <property type="project" value="InterPro"/>
</dbReference>
<keyword evidence="3 4" id="KW-0346">Stress response</keyword>
<evidence type="ECO:0000256" key="5">
    <source>
        <dbReference type="RuleBase" id="RU004478"/>
    </source>
</evidence>
<evidence type="ECO:0000313" key="8">
    <source>
        <dbReference type="Proteomes" id="UP001056539"/>
    </source>
</evidence>
<dbReference type="AlphaFoldDB" id="A0AAX3BBU3"/>
<comment type="similarity">
    <text evidence="1 3 5">Belongs to the GrpE family.</text>
</comment>
<evidence type="ECO:0000256" key="1">
    <source>
        <dbReference type="ARBA" id="ARBA00009054"/>
    </source>
</evidence>
<dbReference type="InterPro" id="IPR000740">
    <property type="entry name" value="GrpE"/>
</dbReference>
<dbReference type="GO" id="GO:0051082">
    <property type="term" value="F:unfolded protein binding"/>
    <property type="evidence" value="ECO:0007669"/>
    <property type="project" value="TreeGrafter"/>
</dbReference>
<dbReference type="RefSeq" id="WP_271434673.1">
    <property type="nucleotide sequence ID" value="NZ_CP073355.1"/>
</dbReference>
<dbReference type="GO" id="GO:0006457">
    <property type="term" value="P:protein folding"/>
    <property type="evidence" value="ECO:0007669"/>
    <property type="project" value="InterPro"/>
</dbReference>
<evidence type="ECO:0000256" key="2">
    <source>
        <dbReference type="ARBA" id="ARBA00023186"/>
    </source>
</evidence>
<dbReference type="PRINTS" id="PR00773">
    <property type="entry name" value="GRPEPROTEIN"/>
</dbReference>
<dbReference type="GO" id="GO:0051087">
    <property type="term" value="F:protein-folding chaperone binding"/>
    <property type="evidence" value="ECO:0007669"/>
    <property type="project" value="InterPro"/>
</dbReference>
<feature type="region of interest" description="Disordered" evidence="6">
    <location>
        <begin position="197"/>
        <end position="219"/>
    </location>
</feature>
<dbReference type="GO" id="GO:0000774">
    <property type="term" value="F:adenyl-nucleotide exchange factor activity"/>
    <property type="evidence" value="ECO:0007669"/>
    <property type="project" value="InterPro"/>
</dbReference>
<dbReference type="KEGG" id="taqu:KDW03_08585"/>
<organism evidence="7 8">
    <name type="scientific">Thermospira aquatica</name>
    <dbReference type="NCBI Taxonomy" id="2828656"/>
    <lineage>
        <taxon>Bacteria</taxon>
        <taxon>Pseudomonadati</taxon>
        <taxon>Spirochaetota</taxon>
        <taxon>Spirochaetia</taxon>
        <taxon>Brevinematales</taxon>
        <taxon>Thermospiraceae</taxon>
        <taxon>Thermospira</taxon>
    </lineage>
</organism>
<dbReference type="Pfam" id="PF01025">
    <property type="entry name" value="GrpE"/>
    <property type="match status" value="1"/>
</dbReference>
<keyword evidence="2 3" id="KW-0143">Chaperone</keyword>